<dbReference type="STRING" id="77586.A0A0D9UZG0"/>
<dbReference type="Pfam" id="PF00382">
    <property type="entry name" value="TFIIB"/>
    <property type="match status" value="1"/>
</dbReference>
<feature type="region of interest" description="Disordered" evidence="1">
    <location>
        <begin position="51"/>
        <end position="71"/>
    </location>
</feature>
<reference evidence="4" key="2">
    <citation type="submission" date="2013-12" db="EMBL/GenBank/DDBJ databases">
        <authorList>
            <person name="Yu Y."/>
            <person name="Lee S."/>
            <person name="de Baynast K."/>
            <person name="Wissotski M."/>
            <person name="Liu L."/>
            <person name="Talag J."/>
            <person name="Goicoechea J."/>
            <person name="Angelova A."/>
            <person name="Jetty R."/>
            <person name="Kudrna D."/>
            <person name="Golser W."/>
            <person name="Rivera L."/>
            <person name="Zhang J."/>
            <person name="Wing R."/>
        </authorList>
    </citation>
    <scope>NUCLEOTIDE SEQUENCE</scope>
</reference>
<evidence type="ECO:0000259" key="2">
    <source>
        <dbReference type="Pfam" id="PF00382"/>
    </source>
</evidence>
<dbReference type="SUPFAM" id="SSF47954">
    <property type="entry name" value="Cyclin-like"/>
    <property type="match status" value="1"/>
</dbReference>
<accession>A0A0D9UZG0</accession>
<dbReference type="GO" id="GO:0017025">
    <property type="term" value="F:TBP-class protein binding"/>
    <property type="evidence" value="ECO:0007669"/>
    <property type="project" value="InterPro"/>
</dbReference>
<organism evidence="3 4">
    <name type="scientific">Leersia perrieri</name>
    <dbReference type="NCBI Taxonomy" id="77586"/>
    <lineage>
        <taxon>Eukaryota</taxon>
        <taxon>Viridiplantae</taxon>
        <taxon>Streptophyta</taxon>
        <taxon>Embryophyta</taxon>
        <taxon>Tracheophyta</taxon>
        <taxon>Spermatophyta</taxon>
        <taxon>Magnoliopsida</taxon>
        <taxon>Liliopsida</taxon>
        <taxon>Poales</taxon>
        <taxon>Poaceae</taxon>
        <taxon>BOP clade</taxon>
        <taxon>Oryzoideae</taxon>
        <taxon>Oryzeae</taxon>
        <taxon>Oryzinae</taxon>
        <taxon>Leersia</taxon>
    </lineage>
</organism>
<dbReference type="Gene3D" id="1.10.472.10">
    <property type="entry name" value="Cyclin-like"/>
    <property type="match status" value="1"/>
</dbReference>
<evidence type="ECO:0000313" key="4">
    <source>
        <dbReference type="Proteomes" id="UP000032180"/>
    </source>
</evidence>
<sequence>MAEQLHLMATTTEHAKELFKKLKKAKICRGCNHDAMYAACRKERNPRTYTEIGNVMPDAHNTKKRKKTRRS</sequence>
<dbReference type="AlphaFoldDB" id="A0A0D9UZG0"/>
<keyword evidence="4" id="KW-1185">Reference proteome</keyword>
<proteinExistence type="predicted"/>
<dbReference type="HOGENOM" id="CLU_2743643_0_0_1"/>
<feature type="domain" description="Transcription factor TFIIB cyclin-like" evidence="2">
    <location>
        <begin position="1"/>
        <end position="56"/>
    </location>
</feature>
<reference evidence="3 4" key="1">
    <citation type="submission" date="2012-08" db="EMBL/GenBank/DDBJ databases">
        <title>Oryza genome evolution.</title>
        <authorList>
            <person name="Wing R.A."/>
        </authorList>
    </citation>
    <scope>NUCLEOTIDE SEQUENCE</scope>
</reference>
<dbReference type="EnsemblPlants" id="LPERR01G10040.1">
    <property type="protein sequence ID" value="LPERR01G10040.1"/>
    <property type="gene ID" value="LPERR01G10040"/>
</dbReference>
<dbReference type="Proteomes" id="UP000032180">
    <property type="component" value="Chromosome 1"/>
</dbReference>
<name>A0A0D9UZG0_9ORYZ</name>
<evidence type="ECO:0000313" key="3">
    <source>
        <dbReference type="EnsemblPlants" id="LPERR01G10040.1"/>
    </source>
</evidence>
<reference evidence="3" key="3">
    <citation type="submission" date="2015-04" db="UniProtKB">
        <authorList>
            <consortium name="EnsemblPlants"/>
        </authorList>
    </citation>
    <scope>IDENTIFICATION</scope>
</reference>
<dbReference type="Gramene" id="LPERR01G10040.1">
    <property type="protein sequence ID" value="LPERR01G10040.1"/>
    <property type="gene ID" value="LPERR01G10040"/>
</dbReference>
<feature type="compositionally biased region" description="Basic residues" evidence="1">
    <location>
        <begin position="62"/>
        <end position="71"/>
    </location>
</feature>
<evidence type="ECO:0000256" key="1">
    <source>
        <dbReference type="SAM" id="MobiDB-lite"/>
    </source>
</evidence>
<dbReference type="InterPro" id="IPR013150">
    <property type="entry name" value="TFIIB_cyclin"/>
</dbReference>
<protein>
    <recommendedName>
        <fullName evidence="2">Transcription factor TFIIB cyclin-like domain-containing protein</fullName>
    </recommendedName>
</protein>
<dbReference type="InterPro" id="IPR036915">
    <property type="entry name" value="Cyclin-like_sf"/>
</dbReference>